<dbReference type="NCBIfam" id="NF033103">
    <property type="entry name" value="bla_class_A"/>
    <property type="match status" value="1"/>
</dbReference>
<comment type="similarity">
    <text evidence="1 6">Belongs to the class-A beta-lactamase family.</text>
</comment>
<evidence type="ECO:0000256" key="5">
    <source>
        <dbReference type="ARBA" id="ARBA00023251"/>
    </source>
</evidence>
<dbReference type="EC" id="3.5.2.6" evidence="2 6"/>
<dbReference type="OrthoDB" id="9784149at2"/>
<evidence type="ECO:0000313" key="10">
    <source>
        <dbReference type="Proteomes" id="UP000019277"/>
    </source>
</evidence>
<evidence type="ECO:0000256" key="6">
    <source>
        <dbReference type="RuleBase" id="RU361140"/>
    </source>
</evidence>
<evidence type="ECO:0000313" key="9">
    <source>
        <dbReference type="EMBL" id="EWC63007.1"/>
    </source>
</evidence>
<evidence type="ECO:0000256" key="1">
    <source>
        <dbReference type="ARBA" id="ARBA00009009"/>
    </source>
</evidence>
<dbReference type="eggNOG" id="COG2367">
    <property type="taxonomic scope" value="Bacteria"/>
</dbReference>
<feature type="domain" description="Beta-lactamase class A catalytic" evidence="8">
    <location>
        <begin position="71"/>
        <end position="288"/>
    </location>
</feature>
<dbReference type="InterPro" id="IPR045155">
    <property type="entry name" value="Beta-lactam_cat"/>
</dbReference>
<dbReference type="PROSITE" id="PS51318">
    <property type="entry name" value="TAT"/>
    <property type="match status" value="1"/>
</dbReference>
<dbReference type="RefSeq" id="WP_035280145.1">
    <property type="nucleotide sequence ID" value="NZ_AYXG01000059.1"/>
</dbReference>
<dbReference type="PATRIC" id="fig|909613.9.peg.1646"/>
<comment type="caution">
    <text evidence="9">The sequence shown here is derived from an EMBL/GenBank/DDBJ whole genome shotgun (WGS) entry which is preliminary data.</text>
</comment>
<organism evidence="9 10">
    <name type="scientific">Actinokineospora spheciospongiae</name>
    <dbReference type="NCBI Taxonomy" id="909613"/>
    <lineage>
        <taxon>Bacteria</taxon>
        <taxon>Bacillati</taxon>
        <taxon>Actinomycetota</taxon>
        <taxon>Actinomycetes</taxon>
        <taxon>Pseudonocardiales</taxon>
        <taxon>Pseudonocardiaceae</taxon>
        <taxon>Actinokineospora</taxon>
    </lineage>
</organism>
<dbReference type="InterPro" id="IPR023650">
    <property type="entry name" value="Beta-lactam_class-A_AS"/>
</dbReference>
<dbReference type="EMBL" id="AYXG01000059">
    <property type="protein sequence ID" value="EWC63007.1"/>
    <property type="molecule type" value="Genomic_DNA"/>
</dbReference>
<evidence type="ECO:0000256" key="7">
    <source>
        <dbReference type="SAM" id="MobiDB-lite"/>
    </source>
</evidence>
<evidence type="ECO:0000256" key="4">
    <source>
        <dbReference type="ARBA" id="ARBA00022801"/>
    </source>
</evidence>
<comment type="catalytic activity">
    <reaction evidence="6">
        <text>a beta-lactam + H2O = a substituted beta-amino acid</text>
        <dbReference type="Rhea" id="RHEA:20401"/>
        <dbReference type="ChEBI" id="CHEBI:15377"/>
        <dbReference type="ChEBI" id="CHEBI:35627"/>
        <dbReference type="ChEBI" id="CHEBI:140347"/>
        <dbReference type="EC" id="3.5.2.6"/>
    </reaction>
</comment>
<dbReference type="PRINTS" id="PR00118">
    <property type="entry name" value="BLACTAMASEA"/>
</dbReference>
<dbReference type="GO" id="GO:0046677">
    <property type="term" value="P:response to antibiotic"/>
    <property type="evidence" value="ECO:0007669"/>
    <property type="project" value="UniProtKB-UniRule"/>
</dbReference>
<dbReference type="AlphaFoldDB" id="W7J1S7"/>
<dbReference type="SUPFAM" id="SSF56601">
    <property type="entry name" value="beta-lactamase/transpeptidase-like"/>
    <property type="match status" value="1"/>
</dbReference>
<feature type="region of interest" description="Disordered" evidence="7">
    <location>
        <begin position="187"/>
        <end position="207"/>
    </location>
</feature>
<dbReference type="PANTHER" id="PTHR35333">
    <property type="entry name" value="BETA-LACTAMASE"/>
    <property type="match status" value="1"/>
</dbReference>
<dbReference type="Proteomes" id="UP000019277">
    <property type="component" value="Unassembled WGS sequence"/>
</dbReference>
<evidence type="ECO:0000259" key="8">
    <source>
        <dbReference type="Pfam" id="PF13354"/>
    </source>
</evidence>
<keyword evidence="5 6" id="KW-0046">Antibiotic resistance</keyword>
<dbReference type="InterPro" id="IPR000871">
    <property type="entry name" value="Beta-lactam_class-A"/>
</dbReference>
<dbReference type="InterPro" id="IPR006311">
    <property type="entry name" value="TAT_signal"/>
</dbReference>
<dbReference type="GO" id="GO:0008800">
    <property type="term" value="F:beta-lactamase activity"/>
    <property type="evidence" value="ECO:0007669"/>
    <property type="project" value="UniProtKB-UniRule"/>
</dbReference>
<name>W7J1S7_9PSEU</name>
<proteinExistence type="inferred from homology"/>
<dbReference type="PROSITE" id="PS00146">
    <property type="entry name" value="BETA_LACTAMASE_A"/>
    <property type="match status" value="1"/>
</dbReference>
<evidence type="ECO:0000256" key="2">
    <source>
        <dbReference type="ARBA" id="ARBA00012865"/>
    </source>
</evidence>
<dbReference type="Gene3D" id="3.40.710.10">
    <property type="entry name" value="DD-peptidase/beta-lactamase superfamily"/>
    <property type="match status" value="1"/>
</dbReference>
<dbReference type="PANTHER" id="PTHR35333:SF3">
    <property type="entry name" value="BETA-LACTAMASE-TYPE TRANSPEPTIDASE FOLD CONTAINING PROTEIN"/>
    <property type="match status" value="1"/>
</dbReference>
<keyword evidence="4 6" id="KW-0378">Hydrolase</keyword>
<accession>W7J1S7</accession>
<gene>
    <name evidence="9" type="ORF">UO65_1634</name>
</gene>
<protein>
    <recommendedName>
        <fullName evidence="3 6">Beta-lactamase</fullName>
        <ecNumber evidence="2 6">3.5.2.6</ecNumber>
    </recommendedName>
</protein>
<dbReference type="InterPro" id="IPR012338">
    <property type="entry name" value="Beta-lactam/transpept-like"/>
</dbReference>
<reference evidence="9 10" key="1">
    <citation type="journal article" date="2014" name="Genome Announc.">
        <title>Draft Genome Sequence of the Antitrypanosomally Active Sponge-Associated Bacterium Actinokineospora sp. Strain EG49.</title>
        <authorList>
            <person name="Harjes J."/>
            <person name="Ryu T."/>
            <person name="Abdelmohsen U.R."/>
            <person name="Moitinho-Silva L."/>
            <person name="Horn H."/>
            <person name="Ravasi T."/>
            <person name="Hentschel U."/>
        </authorList>
    </citation>
    <scope>NUCLEOTIDE SEQUENCE [LARGE SCALE GENOMIC DNA]</scope>
    <source>
        <strain evidence="9 10">EG49</strain>
    </source>
</reference>
<dbReference type="Pfam" id="PF13354">
    <property type="entry name" value="Beta-lactamase2"/>
    <property type="match status" value="1"/>
</dbReference>
<dbReference type="STRING" id="909613.UO65_1634"/>
<sequence>MPNTPVPSPNRRTVLLAGLGAVLAGCADPSTPATPRATTSGTGLSPTLPPAAAGAAEELVALESTFGGRLGVYAVDTADGTEVRHRADERFLMCSTAKVPVSAAVLRRRLAEPGLLERVIHYTEADLLEYAPVTSEHVAEGMAVADLCVAALTRSDNTAVNLLLPLVGGPAGVTDFVGTLGDRTTRFDRPEPDLNVTAPGDERDTSTPLALSSTVRALVVGDGLDRPGRELLAGWMRASVTGKDLIRAGVPAGWDVADKSGSGAQGEVNNVAVVWPPNRAPWVITVFTSPTDPKTTRGRTTVAAAAGIIARALG</sequence>
<evidence type="ECO:0000256" key="3">
    <source>
        <dbReference type="ARBA" id="ARBA00018879"/>
    </source>
</evidence>
<keyword evidence="10" id="KW-1185">Reference proteome</keyword>
<dbReference type="GO" id="GO:0030655">
    <property type="term" value="P:beta-lactam antibiotic catabolic process"/>
    <property type="evidence" value="ECO:0007669"/>
    <property type="project" value="InterPro"/>
</dbReference>